<organism evidence="3 4">
    <name type="scientific">Actinoalloteichus caeruleus DSM 43889</name>
    <dbReference type="NCBI Taxonomy" id="1120930"/>
    <lineage>
        <taxon>Bacteria</taxon>
        <taxon>Bacillati</taxon>
        <taxon>Actinomycetota</taxon>
        <taxon>Actinomycetes</taxon>
        <taxon>Pseudonocardiales</taxon>
        <taxon>Pseudonocardiaceae</taxon>
        <taxon>Actinoalloteichus</taxon>
        <taxon>Actinoalloteichus cyanogriseus</taxon>
    </lineage>
</organism>
<evidence type="ECO:0008006" key="5">
    <source>
        <dbReference type="Google" id="ProtNLM"/>
    </source>
</evidence>
<evidence type="ECO:0000256" key="1">
    <source>
        <dbReference type="SAM" id="MobiDB-lite"/>
    </source>
</evidence>
<sequence length="347" mass="35594">MTWQEQLQQLDAALAGGQISAEEHRRQRDEILASASSPQAGGWTPGAFSANSPHSPIEQAFPSGRNFPQQNSAQALANDTERTQVVPAVTAGGPPPQGANGAPPWGGDQNFPPPPGQGWYSGPESFDGAKSSSGGGKGKLVAIIAAAVIGLAAVGAGVWWFVLRDTGATASESENPGGDQQDAPPATPPEFGPDILPTLPGGPDGNSGLLTPQQGVDLGLYGETTLGSLTENGTEQLVYSGSNDAGTSHTVLAFETAGPDGATAVADALVDVQAIQEMEVVTLDGIPESVTIMRSNTDGLDVYRAVYTSGDLTIRVGGARQGEEDELVLVTEFQNTLNSVLDALPVD</sequence>
<protein>
    <recommendedName>
        <fullName evidence="5">DUF1707 family protein</fullName>
    </recommendedName>
</protein>
<reference evidence="3 4" key="2">
    <citation type="submission" date="2022-06" db="EMBL/GenBank/DDBJ databases">
        <title>Genomic Encyclopedia of Type Strains, Phase I: the one thousand microbial genomes (KMG-I) project.</title>
        <authorList>
            <person name="Kyrpides N."/>
        </authorList>
    </citation>
    <scope>NUCLEOTIDE SEQUENCE [LARGE SCALE GENOMIC DNA]</scope>
    <source>
        <strain evidence="3 4">DSM 43889</strain>
    </source>
</reference>
<dbReference type="EMBL" id="AUBJ02000001">
    <property type="protein sequence ID" value="MCP2332903.1"/>
    <property type="molecule type" value="Genomic_DNA"/>
</dbReference>
<feature type="region of interest" description="Disordered" evidence="1">
    <location>
        <begin position="170"/>
        <end position="210"/>
    </location>
</feature>
<proteinExistence type="predicted"/>
<feature type="compositionally biased region" description="Basic and acidic residues" evidence="1">
    <location>
        <begin position="21"/>
        <end position="31"/>
    </location>
</feature>
<comment type="caution">
    <text evidence="3">The sequence shown here is derived from an EMBL/GenBank/DDBJ whole genome shotgun (WGS) entry which is preliminary data.</text>
</comment>
<evidence type="ECO:0000313" key="4">
    <source>
        <dbReference type="Proteomes" id="UP000791080"/>
    </source>
</evidence>
<keyword evidence="2" id="KW-1133">Transmembrane helix</keyword>
<accession>A0ABT1JK62</accession>
<feature type="compositionally biased region" description="Polar residues" evidence="1">
    <location>
        <begin position="66"/>
        <end position="77"/>
    </location>
</feature>
<name>A0ABT1JK62_ACTCY</name>
<feature type="transmembrane region" description="Helical" evidence="2">
    <location>
        <begin position="140"/>
        <end position="162"/>
    </location>
</feature>
<feature type="region of interest" description="Disordered" evidence="1">
    <location>
        <begin position="18"/>
        <end position="134"/>
    </location>
</feature>
<reference evidence="3 4" key="1">
    <citation type="submission" date="2013-07" db="EMBL/GenBank/DDBJ databases">
        <authorList>
            <consortium name="DOE Joint Genome Institute"/>
            <person name="Reeve W."/>
            <person name="Huntemann M."/>
            <person name="Han J."/>
            <person name="Chen A."/>
            <person name="Kyrpides N."/>
            <person name="Mavromatis K."/>
            <person name="Markowitz V."/>
            <person name="Palaniappan K."/>
            <person name="Ivanova N."/>
            <person name="Schaumberg A."/>
            <person name="Pati A."/>
            <person name="Liolios K."/>
            <person name="Nordberg H.P."/>
            <person name="Cantor M.N."/>
            <person name="Hua S.X."/>
            <person name="Woyke T."/>
        </authorList>
    </citation>
    <scope>NUCLEOTIDE SEQUENCE [LARGE SCALE GENOMIC DNA]</scope>
    <source>
        <strain evidence="3 4">DSM 43889</strain>
    </source>
</reference>
<evidence type="ECO:0000256" key="2">
    <source>
        <dbReference type="SAM" id="Phobius"/>
    </source>
</evidence>
<keyword evidence="4" id="KW-1185">Reference proteome</keyword>
<gene>
    <name evidence="3" type="ORF">G443_003173</name>
</gene>
<dbReference type="Proteomes" id="UP000791080">
    <property type="component" value="Unassembled WGS sequence"/>
</dbReference>
<dbReference type="RefSeq" id="WP_026417802.1">
    <property type="nucleotide sequence ID" value="NZ_AUBJ02000001.1"/>
</dbReference>
<evidence type="ECO:0000313" key="3">
    <source>
        <dbReference type="EMBL" id="MCP2332903.1"/>
    </source>
</evidence>
<keyword evidence="2" id="KW-0812">Transmembrane</keyword>
<feature type="compositionally biased region" description="Low complexity" evidence="1">
    <location>
        <begin position="84"/>
        <end position="107"/>
    </location>
</feature>
<keyword evidence="2" id="KW-0472">Membrane</keyword>